<evidence type="ECO:0000313" key="2">
    <source>
        <dbReference type="Proteomes" id="UP000298327"/>
    </source>
</evidence>
<dbReference type="Proteomes" id="UP000298327">
    <property type="component" value="Unassembled WGS sequence"/>
</dbReference>
<reference evidence="1 2" key="1">
    <citation type="submission" date="2019-02" db="EMBL/GenBank/DDBJ databases">
        <title>Genome sequencing of the rare red list fungi Dentipellis fragilis.</title>
        <authorList>
            <person name="Buettner E."/>
            <person name="Kellner H."/>
        </authorList>
    </citation>
    <scope>NUCLEOTIDE SEQUENCE [LARGE SCALE GENOMIC DNA]</scope>
    <source>
        <strain evidence="1 2">DSM 105465</strain>
    </source>
</reference>
<comment type="caution">
    <text evidence="1">The sequence shown here is derived from an EMBL/GenBank/DDBJ whole genome shotgun (WGS) entry which is preliminary data.</text>
</comment>
<name>A0A4Y9XXL3_9AGAM</name>
<sequence>MHNLFSQIKSADDVTLQINLRSTSSSILILEFKLVFASNRSRGLRSTTDMPMLQLVPTICITAMAVSSSTMSRITPNELGRATERGDVELALLLRSPQGGKYMNGRHCVHGGAVAKTETARHFRPGSTHVVSRAKKNLTSVC</sequence>
<keyword evidence="2" id="KW-1185">Reference proteome</keyword>
<dbReference type="AlphaFoldDB" id="A0A4Y9XXL3"/>
<proteinExistence type="predicted"/>
<organism evidence="1 2">
    <name type="scientific">Dentipellis fragilis</name>
    <dbReference type="NCBI Taxonomy" id="205917"/>
    <lineage>
        <taxon>Eukaryota</taxon>
        <taxon>Fungi</taxon>
        <taxon>Dikarya</taxon>
        <taxon>Basidiomycota</taxon>
        <taxon>Agaricomycotina</taxon>
        <taxon>Agaricomycetes</taxon>
        <taxon>Russulales</taxon>
        <taxon>Hericiaceae</taxon>
        <taxon>Dentipellis</taxon>
    </lineage>
</organism>
<feature type="non-terminal residue" evidence="1">
    <location>
        <position position="142"/>
    </location>
</feature>
<protein>
    <submittedName>
        <fullName evidence="1">Uncharacterized protein</fullName>
    </submittedName>
</protein>
<gene>
    <name evidence="1" type="ORF">EVG20_g9545</name>
</gene>
<evidence type="ECO:0000313" key="1">
    <source>
        <dbReference type="EMBL" id="TFY54835.1"/>
    </source>
</evidence>
<dbReference type="EMBL" id="SEOQ01000982">
    <property type="protein sequence ID" value="TFY54835.1"/>
    <property type="molecule type" value="Genomic_DNA"/>
</dbReference>
<accession>A0A4Y9XXL3</accession>